<dbReference type="GO" id="GO:0006508">
    <property type="term" value="P:proteolysis"/>
    <property type="evidence" value="ECO:0007669"/>
    <property type="project" value="UniProtKB-KW"/>
</dbReference>
<dbReference type="SMART" id="SM00530">
    <property type="entry name" value="HTH_XRE"/>
    <property type="match status" value="1"/>
</dbReference>
<dbReference type="CDD" id="cd00093">
    <property type="entry name" value="HTH_XRE"/>
    <property type="match status" value="1"/>
</dbReference>
<organism evidence="8 9">
    <name type="scientific">Azospirillum lipoferum</name>
    <dbReference type="NCBI Taxonomy" id="193"/>
    <lineage>
        <taxon>Bacteria</taxon>
        <taxon>Pseudomonadati</taxon>
        <taxon>Pseudomonadota</taxon>
        <taxon>Alphaproteobacteria</taxon>
        <taxon>Rhodospirillales</taxon>
        <taxon>Azospirillaceae</taxon>
        <taxon>Azospirillum</taxon>
    </lineage>
</organism>
<name>A0A5A9GGW4_AZOLI</name>
<evidence type="ECO:0000256" key="5">
    <source>
        <dbReference type="ARBA" id="ARBA00023163"/>
    </source>
</evidence>
<dbReference type="Gene3D" id="1.10.260.40">
    <property type="entry name" value="lambda repressor-like DNA-binding domains"/>
    <property type="match status" value="1"/>
</dbReference>
<evidence type="ECO:0000313" key="9">
    <source>
        <dbReference type="Proteomes" id="UP000324927"/>
    </source>
</evidence>
<dbReference type="PANTHER" id="PTHR40661:SF3">
    <property type="entry name" value="FELS-1 PROPHAGE TRANSCRIPTIONAL REGULATOR"/>
    <property type="match status" value="1"/>
</dbReference>
<dbReference type="PROSITE" id="PS50943">
    <property type="entry name" value="HTH_CROC1"/>
    <property type="match status" value="1"/>
</dbReference>
<dbReference type="RefSeq" id="WP_149233966.1">
    <property type="nucleotide sequence ID" value="NZ_JALJXJ010000015.1"/>
</dbReference>
<evidence type="ECO:0000256" key="3">
    <source>
        <dbReference type="ARBA" id="ARBA00023015"/>
    </source>
</evidence>
<evidence type="ECO:0000256" key="2">
    <source>
        <dbReference type="ARBA" id="ARBA00022801"/>
    </source>
</evidence>
<keyword evidence="2" id="KW-0378">Hydrolase</keyword>
<evidence type="ECO:0000259" key="7">
    <source>
        <dbReference type="PROSITE" id="PS50943"/>
    </source>
</evidence>
<dbReference type="CDD" id="cd06529">
    <property type="entry name" value="S24_LexA-like"/>
    <property type="match status" value="1"/>
</dbReference>
<keyword evidence="9" id="KW-1185">Reference proteome</keyword>
<keyword evidence="5" id="KW-0804">Transcription</keyword>
<dbReference type="InterPro" id="IPR010982">
    <property type="entry name" value="Lambda_DNA-bd_dom_sf"/>
</dbReference>
<accession>A0A5A9GGW4</accession>
<dbReference type="Proteomes" id="UP000324927">
    <property type="component" value="Unassembled WGS sequence"/>
</dbReference>
<gene>
    <name evidence="8" type="ORF">FZ942_25960</name>
</gene>
<protein>
    <submittedName>
        <fullName evidence="8">Helix-turn-helix transcriptional regulator</fullName>
    </submittedName>
</protein>
<comment type="caution">
    <text evidence="8">The sequence shown here is derived from an EMBL/GenBank/DDBJ whole genome shotgun (WGS) entry which is preliminary data.</text>
</comment>
<dbReference type="Pfam" id="PF00717">
    <property type="entry name" value="Peptidase_S24"/>
    <property type="match status" value="1"/>
</dbReference>
<dbReference type="GO" id="GO:0003677">
    <property type="term" value="F:DNA binding"/>
    <property type="evidence" value="ECO:0007669"/>
    <property type="project" value="UniProtKB-KW"/>
</dbReference>
<dbReference type="SUPFAM" id="SSF47413">
    <property type="entry name" value="lambda repressor-like DNA-binding domains"/>
    <property type="match status" value="1"/>
</dbReference>
<sequence length="248" mass="26819">MKRDIAQRLRLARTAAGYRTAKEFAASHGVPQPTYALHESGERGLRADVAGRYASLLGVSAAWLLTGEGQGPAAIASTPPEPPALPADRRPAGESDDTVPVPEIDVRAGMGAGGEALLDYQPNGDGGGYSETEKITGLWEFPPDYLRQELRIGNGAARIIPVQGDSMEPTLVSGDRVMVHLEDRFPSPPGIFALWDGFGVVVKRLEFVPNSDPPRVVIASDNPRHGRYERTADEVNIIGRVVWFARRM</sequence>
<dbReference type="PROSITE" id="PS00501">
    <property type="entry name" value="SPASE_I_1"/>
    <property type="match status" value="1"/>
</dbReference>
<keyword evidence="4" id="KW-0238">DNA-binding</keyword>
<feature type="region of interest" description="Disordered" evidence="6">
    <location>
        <begin position="71"/>
        <end position="101"/>
    </location>
</feature>
<keyword evidence="3" id="KW-0805">Transcription regulation</keyword>
<dbReference type="AlphaFoldDB" id="A0A5A9GGW4"/>
<dbReference type="OrthoDB" id="528805at2"/>
<evidence type="ECO:0000256" key="4">
    <source>
        <dbReference type="ARBA" id="ARBA00023125"/>
    </source>
</evidence>
<dbReference type="Gene3D" id="2.10.109.10">
    <property type="entry name" value="Umud Fragment, subunit A"/>
    <property type="match status" value="1"/>
</dbReference>
<evidence type="ECO:0000256" key="6">
    <source>
        <dbReference type="SAM" id="MobiDB-lite"/>
    </source>
</evidence>
<dbReference type="SUPFAM" id="SSF51306">
    <property type="entry name" value="LexA/Signal peptidase"/>
    <property type="match status" value="1"/>
</dbReference>
<reference evidence="8 9" key="1">
    <citation type="submission" date="2019-08" db="EMBL/GenBank/DDBJ databases">
        <authorList>
            <person name="Grouzdev D."/>
            <person name="Tikhonova E."/>
            <person name="Kravchenko I."/>
        </authorList>
    </citation>
    <scope>NUCLEOTIDE SEQUENCE [LARGE SCALE GENOMIC DNA]</scope>
    <source>
        <strain evidence="8 9">59b</strain>
    </source>
</reference>
<dbReference type="InterPro" id="IPR001387">
    <property type="entry name" value="Cro/C1-type_HTH"/>
</dbReference>
<evidence type="ECO:0000313" key="8">
    <source>
        <dbReference type="EMBL" id="KAA0592972.1"/>
    </source>
</evidence>
<dbReference type="GO" id="GO:0016020">
    <property type="term" value="C:membrane"/>
    <property type="evidence" value="ECO:0007669"/>
    <property type="project" value="InterPro"/>
</dbReference>
<feature type="domain" description="HTH cro/C1-type" evidence="7">
    <location>
        <begin position="9"/>
        <end position="64"/>
    </location>
</feature>
<keyword evidence="1" id="KW-0645">Protease</keyword>
<evidence type="ECO:0000256" key="1">
    <source>
        <dbReference type="ARBA" id="ARBA00022670"/>
    </source>
</evidence>
<dbReference type="PANTHER" id="PTHR40661">
    <property type="match status" value="1"/>
</dbReference>
<proteinExistence type="predicted"/>
<dbReference type="EMBL" id="VTTN01000013">
    <property type="protein sequence ID" value="KAA0592972.1"/>
    <property type="molecule type" value="Genomic_DNA"/>
</dbReference>
<dbReference type="InterPro" id="IPR039418">
    <property type="entry name" value="LexA-like"/>
</dbReference>
<dbReference type="GO" id="GO:0004252">
    <property type="term" value="F:serine-type endopeptidase activity"/>
    <property type="evidence" value="ECO:0007669"/>
    <property type="project" value="InterPro"/>
</dbReference>
<dbReference type="InterPro" id="IPR036286">
    <property type="entry name" value="LexA/Signal_pep-like_sf"/>
</dbReference>
<dbReference type="InterPro" id="IPR015927">
    <property type="entry name" value="Peptidase_S24_S26A/B/C"/>
</dbReference>
<dbReference type="InterPro" id="IPR019756">
    <property type="entry name" value="Pept_S26A_signal_pept_1_Ser-AS"/>
</dbReference>